<dbReference type="Gene3D" id="3.30.559.10">
    <property type="entry name" value="Chloramphenicol acetyltransferase-like domain"/>
    <property type="match status" value="2"/>
</dbReference>
<evidence type="ECO:0000313" key="3">
    <source>
        <dbReference type="EMBL" id="KAJ1642939.1"/>
    </source>
</evidence>
<evidence type="ECO:0000313" key="4">
    <source>
        <dbReference type="Proteomes" id="UP001145021"/>
    </source>
</evidence>
<dbReference type="GO" id="GO:0016747">
    <property type="term" value="F:acyltransferase activity, transferring groups other than amino-acyl groups"/>
    <property type="evidence" value="ECO:0007669"/>
    <property type="project" value="TreeGrafter"/>
</dbReference>
<proteinExistence type="predicted"/>
<name>A0A9W7XHI3_9FUNG</name>
<feature type="region of interest" description="Disordered" evidence="2">
    <location>
        <begin position="221"/>
        <end position="242"/>
    </location>
</feature>
<evidence type="ECO:0000256" key="1">
    <source>
        <dbReference type="ARBA" id="ARBA00022679"/>
    </source>
</evidence>
<sequence>MTVAATLSETIYKLTPADGNPASRANLQFVLFFKAQIANQVNTSSLMRKAFYQAMSYYPIVYGRHKRQMVPNQSDKAHIVVTEKTRQELAPSYHNHIVTQTIEYIQSKKYNWNSWPKELMSIGILRDKSTENHIPLVQCIVTWHPDGVGILFSIDHSVADGVGVEILLNQWAFIMQTGSDKLEIPVDFDHEAMYRALETAPDGENEDWFVDMVDSVDLNKINDSSSSSSRTTGAIVETDPRTPKQVEESLRQNVHVFQITPESLDRLQSDMIANNTDCRVPVIRLAYALFWQRYMMSLSGKSSKNSDSEDTCLINVIHSTRDLINQPYYIGNAVCPLYVQLPISKIQEMTVPAIAAEIGQHMHKQTKASWMSFLNLMQDPIRYAKFLTVFGNPDAKQLTVSNISRLSFFNVDFGFGPPCFVTVYPALIPGFAVWLPLSSKGGIRIVWNVADDVFASLVNDQLLTKYVDVVF</sequence>
<organism evidence="3 4">
    <name type="scientific">Coemansia asiatica</name>
    <dbReference type="NCBI Taxonomy" id="1052880"/>
    <lineage>
        <taxon>Eukaryota</taxon>
        <taxon>Fungi</taxon>
        <taxon>Fungi incertae sedis</taxon>
        <taxon>Zoopagomycota</taxon>
        <taxon>Kickxellomycotina</taxon>
        <taxon>Kickxellomycetes</taxon>
        <taxon>Kickxellales</taxon>
        <taxon>Kickxellaceae</taxon>
        <taxon>Coemansia</taxon>
    </lineage>
</organism>
<protein>
    <submittedName>
        <fullName evidence="3">Uncharacterized protein</fullName>
    </submittedName>
</protein>
<dbReference type="Proteomes" id="UP001145021">
    <property type="component" value="Unassembled WGS sequence"/>
</dbReference>
<dbReference type="InterPro" id="IPR023213">
    <property type="entry name" value="CAT-like_dom_sf"/>
</dbReference>
<keyword evidence="1" id="KW-0808">Transferase</keyword>
<gene>
    <name evidence="3" type="ORF">LPJ64_005242</name>
</gene>
<dbReference type="Pfam" id="PF02458">
    <property type="entry name" value="Transferase"/>
    <property type="match status" value="1"/>
</dbReference>
<dbReference type="InterPro" id="IPR050317">
    <property type="entry name" value="Plant_Fungal_Acyltransferase"/>
</dbReference>
<accession>A0A9W7XHI3</accession>
<dbReference type="EMBL" id="JANBOH010000316">
    <property type="protein sequence ID" value="KAJ1642939.1"/>
    <property type="molecule type" value="Genomic_DNA"/>
</dbReference>
<evidence type="ECO:0000256" key="2">
    <source>
        <dbReference type="SAM" id="MobiDB-lite"/>
    </source>
</evidence>
<keyword evidence="4" id="KW-1185">Reference proteome</keyword>
<dbReference type="AlphaFoldDB" id="A0A9W7XHI3"/>
<reference evidence="3" key="1">
    <citation type="submission" date="2022-07" db="EMBL/GenBank/DDBJ databases">
        <title>Phylogenomic reconstructions and comparative analyses of Kickxellomycotina fungi.</title>
        <authorList>
            <person name="Reynolds N.K."/>
            <person name="Stajich J.E."/>
            <person name="Barry K."/>
            <person name="Grigoriev I.V."/>
            <person name="Crous P."/>
            <person name="Smith M.E."/>
        </authorList>
    </citation>
    <scope>NUCLEOTIDE SEQUENCE</scope>
    <source>
        <strain evidence="3">NBRC 105413</strain>
    </source>
</reference>
<comment type="caution">
    <text evidence="3">The sequence shown here is derived from an EMBL/GenBank/DDBJ whole genome shotgun (WGS) entry which is preliminary data.</text>
</comment>
<dbReference type="PANTHER" id="PTHR31642:SF310">
    <property type="entry name" value="FATTY ALCOHOL:CAFFEOYL-COA ACYLTRANSFERASE"/>
    <property type="match status" value="1"/>
</dbReference>
<dbReference type="PANTHER" id="PTHR31642">
    <property type="entry name" value="TRICHOTHECENE 3-O-ACETYLTRANSFERASE"/>
    <property type="match status" value="1"/>
</dbReference>